<proteinExistence type="predicted"/>
<reference evidence="2 3" key="1">
    <citation type="journal article" date="2019" name="Int. J. Syst. Evol. Microbiol.">
        <title>The Global Catalogue of Microorganisms (GCM) 10K type strain sequencing project: providing services to taxonomists for standard genome sequencing and annotation.</title>
        <authorList>
            <consortium name="The Broad Institute Genomics Platform"/>
            <consortium name="The Broad Institute Genome Sequencing Center for Infectious Disease"/>
            <person name="Wu L."/>
            <person name="Ma J."/>
        </authorList>
    </citation>
    <scope>NUCLEOTIDE SEQUENCE [LARGE SCALE GENOMIC DNA]</scope>
    <source>
        <strain evidence="2 3">CGMCC 1.10594</strain>
    </source>
</reference>
<evidence type="ECO:0000313" key="2">
    <source>
        <dbReference type="EMBL" id="MFD1634846.1"/>
    </source>
</evidence>
<keyword evidence="3" id="KW-1185">Reference proteome</keyword>
<sequence>MPNSAGLGTDGEWRRGTARSGPSRILVPVAIAETIARRAGATLGGNSDVGKPYADTGEGAK</sequence>
<dbReference type="AlphaFoldDB" id="A0ABD6D1Q4"/>
<feature type="region of interest" description="Disordered" evidence="1">
    <location>
        <begin position="1"/>
        <end position="22"/>
    </location>
</feature>
<protein>
    <submittedName>
        <fullName evidence="2">Uncharacterized protein</fullName>
    </submittedName>
</protein>
<comment type="caution">
    <text evidence="2">The sequence shown here is derived from an EMBL/GenBank/DDBJ whole genome shotgun (WGS) entry which is preliminary data.</text>
</comment>
<feature type="region of interest" description="Disordered" evidence="1">
    <location>
        <begin position="40"/>
        <end position="61"/>
    </location>
</feature>
<dbReference type="Proteomes" id="UP001597075">
    <property type="component" value="Unassembled WGS sequence"/>
</dbReference>
<evidence type="ECO:0000313" key="3">
    <source>
        <dbReference type="Proteomes" id="UP001597075"/>
    </source>
</evidence>
<organism evidence="2 3">
    <name type="scientific">Haloplanus ruber</name>
    <dbReference type="NCBI Taxonomy" id="869892"/>
    <lineage>
        <taxon>Archaea</taxon>
        <taxon>Methanobacteriati</taxon>
        <taxon>Methanobacteriota</taxon>
        <taxon>Stenosarchaea group</taxon>
        <taxon>Halobacteria</taxon>
        <taxon>Halobacteriales</taxon>
        <taxon>Haloferacaceae</taxon>
        <taxon>Haloplanus</taxon>
    </lineage>
</organism>
<name>A0ABD6D1Q4_9EURY</name>
<accession>A0ABD6D1Q4</accession>
<evidence type="ECO:0000256" key="1">
    <source>
        <dbReference type="SAM" id="MobiDB-lite"/>
    </source>
</evidence>
<dbReference type="EMBL" id="JBHUDL010000010">
    <property type="protein sequence ID" value="MFD1634846.1"/>
    <property type="molecule type" value="Genomic_DNA"/>
</dbReference>
<dbReference type="RefSeq" id="WP_256405081.1">
    <property type="nucleotide sequence ID" value="NZ_CP187151.1"/>
</dbReference>
<gene>
    <name evidence="2" type="ORF">ACFSBJ_14030</name>
</gene>